<sequence>MKQIFTNWYARSILIMLLATFISHGGWAQHIVKGTVYDSDSKEALIGANILIKGTSNGTACDVDGRFTLEIKSGNPVLVVSAIGFKKKEITVGNQTQIEIYLDPDFLQMEDAVVIGYQNIERDLSTASISTVQSRDIENSPSPSLNMALQGKVAGLTVLASSGEPGAPNTVNLRGVSNLSGPNGNNYPLYVVDGVLLDLNEMGSAASGVDPIAMLNPNDVESIDILKDASAAAIYGSRAANGVIIIKTKRPKDGKPQIRINAYTGRSNIPRMMPVYTGAAERRYKMDLIQKFAPRDENFWHNLSPYLTDSLNSSFNNNTDWQGMLLQNATISNMDFSIAQMNEKSSYRVSLGYFDEQGTLLNTGFKRYQGTVFLNAKPHDRLNFDLTLMGSFSDRKRGNGLADNYPFSPWGFPSSFWNLTDDEINRYKGAYNDIRDKNVDNYISANLQGRLLLTDFLSFNVNATGFLTSSRREEARASTISNSRTPEARFSSQSNSNWEVENYLMYAQTFGRHNISAILGQSAKVFQSKSENFGATNLPTDFYKTIQGINTDFVDRWSNTFVSDYSRLAVFARTNYDFAAKYLFSASWRMDGSSRYAQQNKWVHFPSVSVGWVMTEESFFPQSNIVDFLKIRGSYGMTGYDPGDPYASFRRLTAITQGGDMGYGPRPVNSYGGKAFIYPDYNAVATGGSLTWQTDPQWNIGFDLRAFKDRINLTTEIYNRESRNIPFNVMVPVTTGYTQGFGNVASIRNEGVEFTLTTQNLKPGGSLQWSINFVLAINRNMITELPNDNRDYKVGPPWLQYVLTKGRPIYEYSVWMVDGIYDYDDQVPVNPLTGEPTRWYGGNFFRAGDPIRRDINGDYNIDDQDKVLLGNPHPKYSGGFNNNFIYKNWTFGVYAYFVAGRKLWNGFLSDKLNGSQRYWADWGTNSGPASNFDNFSFWTEPGSEAVYPRILGAQNTVDNYHIAQSYFIDDGSFFRIKNIQVGYRLPQNILDKAKLRSVRLYGMWENVFLWHQANLPDPEVGDPGGYTRGDGYPLPPKFTLGVDIEF</sequence>
<accession>A0ABW4VMI0</accession>
<dbReference type="InterPro" id="IPR039426">
    <property type="entry name" value="TonB-dep_rcpt-like"/>
</dbReference>
<evidence type="ECO:0000256" key="1">
    <source>
        <dbReference type="ARBA" id="ARBA00004571"/>
    </source>
</evidence>
<dbReference type="InterPro" id="IPR008969">
    <property type="entry name" value="CarboxyPept-like_regulatory"/>
</dbReference>
<evidence type="ECO:0000256" key="4">
    <source>
        <dbReference type="ARBA" id="ARBA00022692"/>
    </source>
</evidence>
<dbReference type="Gene3D" id="2.40.170.20">
    <property type="entry name" value="TonB-dependent receptor, beta-barrel domain"/>
    <property type="match status" value="1"/>
</dbReference>
<reference evidence="10" key="1">
    <citation type="journal article" date="2019" name="Int. J. Syst. Evol. Microbiol.">
        <title>The Global Catalogue of Microorganisms (GCM) 10K type strain sequencing project: providing services to taxonomists for standard genome sequencing and annotation.</title>
        <authorList>
            <consortium name="The Broad Institute Genomics Platform"/>
            <consortium name="The Broad Institute Genome Sequencing Center for Infectious Disease"/>
            <person name="Wu L."/>
            <person name="Ma J."/>
        </authorList>
    </citation>
    <scope>NUCLEOTIDE SEQUENCE [LARGE SCALE GENOMIC DNA]</scope>
    <source>
        <strain evidence="10">CGMCC 1.15180</strain>
    </source>
</reference>
<evidence type="ECO:0000256" key="6">
    <source>
        <dbReference type="ARBA" id="ARBA00023237"/>
    </source>
</evidence>
<evidence type="ECO:0000256" key="7">
    <source>
        <dbReference type="PROSITE-ProRule" id="PRU01360"/>
    </source>
</evidence>
<dbReference type="Pfam" id="PF13715">
    <property type="entry name" value="CarbopepD_reg_2"/>
    <property type="match status" value="1"/>
</dbReference>
<dbReference type="PROSITE" id="PS52016">
    <property type="entry name" value="TONB_DEPENDENT_REC_3"/>
    <property type="match status" value="1"/>
</dbReference>
<dbReference type="NCBIfam" id="TIGR04056">
    <property type="entry name" value="OMP_RagA_SusC"/>
    <property type="match status" value="1"/>
</dbReference>
<gene>
    <name evidence="9" type="ORF">ACFSKL_09395</name>
</gene>
<comment type="similarity">
    <text evidence="7">Belongs to the TonB-dependent receptor family.</text>
</comment>
<dbReference type="EMBL" id="JBHUHR010000025">
    <property type="protein sequence ID" value="MFD2035005.1"/>
    <property type="molecule type" value="Genomic_DNA"/>
</dbReference>
<dbReference type="Gene3D" id="2.60.40.1120">
    <property type="entry name" value="Carboxypeptidase-like, regulatory domain"/>
    <property type="match status" value="1"/>
</dbReference>
<dbReference type="SUPFAM" id="SSF56935">
    <property type="entry name" value="Porins"/>
    <property type="match status" value="1"/>
</dbReference>
<protein>
    <submittedName>
        <fullName evidence="9">SusC/RagA family TonB-linked outer membrane protein</fullName>
    </submittedName>
</protein>
<keyword evidence="5 7" id="KW-0472">Membrane</keyword>
<dbReference type="RefSeq" id="WP_376885654.1">
    <property type="nucleotide sequence ID" value="NZ_JBHUHR010000025.1"/>
</dbReference>
<name>A0ABW4VMI0_9BACT</name>
<keyword evidence="10" id="KW-1185">Reference proteome</keyword>
<dbReference type="SUPFAM" id="SSF49464">
    <property type="entry name" value="Carboxypeptidase regulatory domain-like"/>
    <property type="match status" value="1"/>
</dbReference>
<feature type="domain" description="TonB-dependent receptor plug" evidence="8">
    <location>
        <begin position="125"/>
        <end position="243"/>
    </location>
</feature>
<dbReference type="InterPro" id="IPR036942">
    <property type="entry name" value="Beta-barrel_TonB_sf"/>
</dbReference>
<evidence type="ECO:0000313" key="10">
    <source>
        <dbReference type="Proteomes" id="UP001597361"/>
    </source>
</evidence>
<organism evidence="9 10">
    <name type="scientific">Belliella marina</name>
    <dbReference type="NCBI Taxonomy" id="1644146"/>
    <lineage>
        <taxon>Bacteria</taxon>
        <taxon>Pseudomonadati</taxon>
        <taxon>Bacteroidota</taxon>
        <taxon>Cytophagia</taxon>
        <taxon>Cytophagales</taxon>
        <taxon>Cyclobacteriaceae</taxon>
        <taxon>Belliella</taxon>
    </lineage>
</organism>
<keyword evidence="3 7" id="KW-1134">Transmembrane beta strand</keyword>
<keyword evidence="6 7" id="KW-0998">Cell outer membrane</keyword>
<evidence type="ECO:0000256" key="3">
    <source>
        <dbReference type="ARBA" id="ARBA00022452"/>
    </source>
</evidence>
<dbReference type="InterPro" id="IPR037066">
    <property type="entry name" value="Plug_dom_sf"/>
</dbReference>
<keyword evidence="2 7" id="KW-0813">Transport</keyword>
<evidence type="ECO:0000313" key="9">
    <source>
        <dbReference type="EMBL" id="MFD2035005.1"/>
    </source>
</evidence>
<comment type="subcellular location">
    <subcellularLocation>
        <location evidence="1 7">Cell outer membrane</location>
        <topology evidence="1 7">Multi-pass membrane protein</topology>
    </subcellularLocation>
</comment>
<evidence type="ECO:0000256" key="5">
    <source>
        <dbReference type="ARBA" id="ARBA00023136"/>
    </source>
</evidence>
<keyword evidence="4 7" id="KW-0812">Transmembrane</keyword>
<dbReference type="InterPro" id="IPR012910">
    <property type="entry name" value="Plug_dom"/>
</dbReference>
<dbReference type="Pfam" id="PF07715">
    <property type="entry name" value="Plug"/>
    <property type="match status" value="1"/>
</dbReference>
<dbReference type="Gene3D" id="2.170.130.10">
    <property type="entry name" value="TonB-dependent receptor, plug domain"/>
    <property type="match status" value="1"/>
</dbReference>
<dbReference type="InterPro" id="IPR023997">
    <property type="entry name" value="TonB-dep_OMP_SusC/RagA_CS"/>
</dbReference>
<evidence type="ECO:0000259" key="8">
    <source>
        <dbReference type="Pfam" id="PF07715"/>
    </source>
</evidence>
<comment type="caution">
    <text evidence="9">The sequence shown here is derived from an EMBL/GenBank/DDBJ whole genome shotgun (WGS) entry which is preliminary data.</text>
</comment>
<dbReference type="InterPro" id="IPR023996">
    <property type="entry name" value="TonB-dep_OMP_SusC/RagA"/>
</dbReference>
<dbReference type="NCBIfam" id="TIGR04057">
    <property type="entry name" value="SusC_RagA_signa"/>
    <property type="match status" value="1"/>
</dbReference>
<dbReference type="Proteomes" id="UP001597361">
    <property type="component" value="Unassembled WGS sequence"/>
</dbReference>
<proteinExistence type="inferred from homology"/>
<evidence type="ECO:0000256" key="2">
    <source>
        <dbReference type="ARBA" id="ARBA00022448"/>
    </source>
</evidence>